<dbReference type="EMBL" id="RDQH01000337">
    <property type="protein sequence ID" value="RXH82771.1"/>
    <property type="molecule type" value="Genomic_DNA"/>
</dbReference>
<comment type="caution">
    <text evidence="1">The sequence shown here is derived from an EMBL/GenBank/DDBJ whole genome shotgun (WGS) entry which is preliminary data.</text>
</comment>
<name>A0A498IMS1_MALDO</name>
<evidence type="ECO:0000313" key="2">
    <source>
        <dbReference type="Proteomes" id="UP000290289"/>
    </source>
</evidence>
<dbReference type="AlphaFoldDB" id="A0A498IMS1"/>
<protein>
    <submittedName>
        <fullName evidence="1">Uncharacterized protein</fullName>
    </submittedName>
</protein>
<reference evidence="1 2" key="1">
    <citation type="submission" date="2018-10" db="EMBL/GenBank/DDBJ databases">
        <title>A high-quality apple genome assembly.</title>
        <authorList>
            <person name="Hu J."/>
        </authorList>
    </citation>
    <scope>NUCLEOTIDE SEQUENCE [LARGE SCALE GENOMIC DNA]</scope>
    <source>
        <strain evidence="2">cv. HFTH1</strain>
        <tissue evidence="1">Young leaf</tissue>
    </source>
</reference>
<organism evidence="1 2">
    <name type="scientific">Malus domestica</name>
    <name type="common">Apple</name>
    <name type="synonym">Pyrus malus</name>
    <dbReference type="NCBI Taxonomy" id="3750"/>
    <lineage>
        <taxon>Eukaryota</taxon>
        <taxon>Viridiplantae</taxon>
        <taxon>Streptophyta</taxon>
        <taxon>Embryophyta</taxon>
        <taxon>Tracheophyta</taxon>
        <taxon>Spermatophyta</taxon>
        <taxon>Magnoliopsida</taxon>
        <taxon>eudicotyledons</taxon>
        <taxon>Gunneridae</taxon>
        <taxon>Pentapetalae</taxon>
        <taxon>rosids</taxon>
        <taxon>fabids</taxon>
        <taxon>Rosales</taxon>
        <taxon>Rosaceae</taxon>
        <taxon>Amygdaloideae</taxon>
        <taxon>Maleae</taxon>
        <taxon>Malus</taxon>
    </lineage>
</organism>
<keyword evidence="2" id="KW-1185">Reference proteome</keyword>
<accession>A0A498IMS1</accession>
<evidence type="ECO:0000313" key="1">
    <source>
        <dbReference type="EMBL" id="RXH82771.1"/>
    </source>
</evidence>
<gene>
    <name evidence="1" type="ORF">DVH24_003269</name>
</gene>
<proteinExistence type="predicted"/>
<dbReference type="Proteomes" id="UP000290289">
    <property type="component" value="Chromosome 11"/>
</dbReference>
<sequence length="112" mass="12158">MVLAFLYPTISHIYNHIFYVRFAALLEVVYGISSSGYTTTFHEFHLLVGCKFGFCGIMEEGGIVLISDLEASFGWIPVTARGCGSLLAGLGWHKPYGKIGMAGSHGARLAQL</sequence>